<sequence length="627" mass="70067">MAERDRLYRRFTKAKTPENWEGYRSARNSTKQRIRNARSRYFVGMIEGSASELWRVVRDQGGGRARTRGRLAVPAELFLEHFAEAPADHAPTAPPPAHASGVPAFSFSRISERDVEEAAKASKSRTPGPDGITPQALRLLLPALRRPLAAAFNGCLERGAYPSEWKRTNIFPIPKNNAPTACRDYRPIAVSNCVGRLLDWIVLAQVSAHLERHQVLSATQSAFRRGHNVELALVGVLDPIREAIDGRRLSVVVGMDLARAYDTVDHDLLLDRLRDVGFGPAALTWFRRFLDDRWATIGSDEGPGPGWRRFPVGVPQGSSLSPILFNIFVDGVSRLESACRVMVYPDDILLIADAEGLNLREAIARMNEDVASVCGWLEGSGLVVNPAKCISAIVGNRRMRRTHVGEVTPPIVVPGTPLGYREFFRYLGVTITNDLSWGRQVSQVVSRVHWGLRRLRAMHFRPPAKTRLALVRSLLFPIIDFGLVACSDLTGTDLARLQVAQNACLRFALRPGSRDHVTPLYRREKLLKVRERKAMRTVLTGVKVWKARAPGYVYANLSLLGATHDVATRNADTSIRIPFQRTSRMAGAFMTTFARQFNLLPPSLRREKGANRSKLLEHYLLTMTREQ</sequence>
<reference evidence="2" key="1">
    <citation type="submission" date="2013-04" db="EMBL/GenBank/DDBJ databases">
        <authorList>
            <person name="Qu J."/>
            <person name="Murali S.C."/>
            <person name="Bandaranaike D."/>
            <person name="Bellair M."/>
            <person name="Blankenburg K."/>
            <person name="Chao H."/>
            <person name="Dinh H."/>
            <person name="Doddapaneni H."/>
            <person name="Downs B."/>
            <person name="Dugan-Rocha S."/>
            <person name="Elkadiri S."/>
            <person name="Gnanaolivu R.D."/>
            <person name="Hernandez B."/>
            <person name="Javaid M."/>
            <person name="Jayaseelan J.C."/>
            <person name="Lee S."/>
            <person name="Li M."/>
            <person name="Ming W."/>
            <person name="Munidasa M."/>
            <person name="Muniz J."/>
            <person name="Nguyen L."/>
            <person name="Ongeri F."/>
            <person name="Osuji N."/>
            <person name="Pu L.-L."/>
            <person name="Puazo M."/>
            <person name="Qu C."/>
            <person name="Quiroz J."/>
            <person name="Raj R."/>
            <person name="Weissenberger G."/>
            <person name="Xin Y."/>
            <person name="Zou X."/>
            <person name="Han Y."/>
            <person name="Richards S."/>
            <person name="Worley K."/>
            <person name="Muzny D."/>
            <person name="Gibbs R."/>
        </authorList>
    </citation>
    <scope>NUCLEOTIDE SEQUENCE</scope>
    <source>
        <strain evidence="2">Sampled in the wild</strain>
    </source>
</reference>
<dbReference type="Pfam" id="PF00078">
    <property type="entry name" value="RVT_1"/>
    <property type="match status" value="1"/>
</dbReference>
<dbReference type="SUPFAM" id="SSF56672">
    <property type="entry name" value="DNA/RNA polymerases"/>
    <property type="match status" value="1"/>
</dbReference>
<evidence type="ECO:0000313" key="3">
    <source>
        <dbReference type="Proteomes" id="UP000792457"/>
    </source>
</evidence>
<dbReference type="PANTHER" id="PTHR19446">
    <property type="entry name" value="REVERSE TRANSCRIPTASES"/>
    <property type="match status" value="1"/>
</dbReference>
<dbReference type="InterPro" id="IPR043502">
    <property type="entry name" value="DNA/RNA_pol_sf"/>
</dbReference>
<dbReference type="PROSITE" id="PS50878">
    <property type="entry name" value="RT_POL"/>
    <property type="match status" value="1"/>
</dbReference>
<dbReference type="OrthoDB" id="5953030at2759"/>
<reference evidence="2" key="2">
    <citation type="submission" date="2017-10" db="EMBL/GenBank/DDBJ databases">
        <title>Ladona fulva Genome sequencing and assembly.</title>
        <authorList>
            <person name="Murali S."/>
            <person name="Richards S."/>
            <person name="Bandaranaike D."/>
            <person name="Bellair M."/>
            <person name="Blankenburg K."/>
            <person name="Chao H."/>
            <person name="Dinh H."/>
            <person name="Doddapaneni H."/>
            <person name="Dugan-Rocha S."/>
            <person name="Elkadiri S."/>
            <person name="Gnanaolivu R."/>
            <person name="Hernandez B."/>
            <person name="Skinner E."/>
            <person name="Javaid M."/>
            <person name="Lee S."/>
            <person name="Li M."/>
            <person name="Ming W."/>
            <person name="Munidasa M."/>
            <person name="Muniz J."/>
            <person name="Nguyen L."/>
            <person name="Hughes D."/>
            <person name="Osuji N."/>
            <person name="Pu L.-L."/>
            <person name="Puazo M."/>
            <person name="Qu C."/>
            <person name="Quiroz J."/>
            <person name="Raj R."/>
            <person name="Weissenberger G."/>
            <person name="Xin Y."/>
            <person name="Zou X."/>
            <person name="Han Y."/>
            <person name="Worley K."/>
            <person name="Muzny D."/>
            <person name="Gibbs R."/>
        </authorList>
    </citation>
    <scope>NUCLEOTIDE SEQUENCE</scope>
    <source>
        <strain evidence="2">Sampled in the wild</strain>
    </source>
</reference>
<dbReference type="InterPro" id="IPR000477">
    <property type="entry name" value="RT_dom"/>
</dbReference>
<organism evidence="2 3">
    <name type="scientific">Ladona fulva</name>
    <name type="common">Scarce chaser dragonfly</name>
    <name type="synonym">Libellula fulva</name>
    <dbReference type="NCBI Taxonomy" id="123851"/>
    <lineage>
        <taxon>Eukaryota</taxon>
        <taxon>Metazoa</taxon>
        <taxon>Ecdysozoa</taxon>
        <taxon>Arthropoda</taxon>
        <taxon>Hexapoda</taxon>
        <taxon>Insecta</taxon>
        <taxon>Pterygota</taxon>
        <taxon>Palaeoptera</taxon>
        <taxon>Odonata</taxon>
        <taxon>Epiprocta</taxon>
        <taxon>Anisoptera</taxon>
        <taxon>Libelluloidea</taxon>
        <taxon>Libellulidae</taxon>
        <taxon>Ladona</taxon>
    </lineage>
</organism>
<dbReference type="AlphaFoldDB" id="A0A8K0JVE9"/>
<dbReference type="EMBL" id="KZ308152">
    <property type="protein sequence ID" value="KAG8223106.1"/>
    <property type="molecule type" value="Genomic_DNA"/>
</dbReference>
<evidence type="ECO:0000259" key="1">
    <source>
        <dbReference type="PROSITE" id="PS50878"/>
    </source>
</evidence>
<dbReference type="GO" id="GO:0071897">
    <property type="term" value="P:DNA biosynthetic process"/>
    <property type="evidence" value="ECO:0007669"/>
    <property type="project" value="UniProtKB-ARBA"/>
</dbReference>
<comment type="caution">
    <text evidence="2">The sequence shown here is derived from an EMBL/GenBank/DDBJ whole genome shotgun (WGS) entry which is preliminary data.</text>
</comment>
<feature type="domain" description="Reverse transcriptase" evidence="1">
    <location>
        <begin position="154"/>
        <end position="431"/>
    </location>
</feature>
<keyword evidence="3" id="KW-1185">Reference proteome</keyword>
<dbReference type="CDD" id="cd01650">
    <property type="entry name" value="RT_nLTR_like"/>
    <property type="match status" value="1"/>
</dbReference>
<protein>
    <recommendedName>
        <fullName evidence="1">Reverse transcriptase domain-containing protein</fullName>
    </recommendedName>
</protein>
<dbReference type="Proteomes" id="UP000792457">
    <property type="component" value="Unassembled WGS sequence"/>
</dbReference>
<proteinExistence type="predicted"/>
<accession>A0A8K0JVE9</accession>
<gene>
    <name evidence="2" type="ORF">J437_LFUL002054</name>
</gene>
<evidence type="ECO:0000313" key="2">
    <source>
        <dbReference type="EMBL" id="KAG8223106.1"/>
    </source>
</evidence>
<name>A0A8K0JVE9_LADFU</name>